<evidence type="ECO:0000256" key="1">
    <source>
        <dbReference type="SAM" id="SignalP"/>
    </source>
</evidence>
<comment type="caution">
    <text evidence="2">The sequence shown here is derived from an EMBL/GenBank/DDBJ whole genome shotgun (WGS) entry which is preliminary data.</text>
</comment>
<evidence type="ECO:0000313" key="3">
    <source>
        <dbReference type="Proteomes" id="UP000571084"/>
    </source>
</evidence>
<dbReference type="InterPro" id="IPR021253">
    <property type="entry name" value="ZrgA-like"/>
</dbReference>
<name>A0A840RP84_9BURK</name>
<feature type="signal peptide" evidence="1">
    <location>
        <begin position="1"/>
        <end position="23"/>
    </location>
</feature>
<keyword evidence="3" id="KW-1185">Reference proteome</keyword>
<dbReference type="EMBL" id="JACHHQ010000001">
    <property type="protein sequence ID" value="MBB5198758.1"/>
    <property type="molecule type" value="Genomic_DNA"/>
</dbReference>
<proteinExistence type="predicted"/>
<evidence type="ECO:0000313" key="2">
    <source>
        <dbReference type="EMBL" id="MBB5198758.1"/>
    </source>
</evidence>
<organism evidence="2 3">
    <name type="scientific">Glaciimonas immobilis</name>
    <dbReference type="NCBI Taxonomy" id="728004"/>
    <lineage>
        <taxon>Bacteria</taxon>
        <taxon>Pseudomonadati</taxon>
        <taxon>Pseudomonadota</taxon>
        <taxon>Betaproteobacteria</taxon>
        <taxon>Burkholderiales</taxon>
        <taxon>Oxalobacteraceae</taxon>
        <taxon>Glaciimonas</taxon>
    </lineage>
</organism>
<reference evidence="2 3" key="1">
    <citation type="submission" date="2020-08" db="EMBL/GenBank/DDBJ databases">
        <title>Genomic Encyclopedia of Type Strains, Phase IV (KMG-IV): sequencing the most valuable type-strain genomes for metagenomic binning, comparative biology and taxonomic classification.</title>
        <authorList>
            <person name="Goeker M."/>
        </authorList>
    </citation>
    <scope>NUCLEOTIDE SEQUENCE [LARGE SCALE GENOMIC DNA]</scope>
    <source>
        <strain evidence="2 3">DSM 23240</strain>
    </source>
</reference>
<dbReference type="Pfam" id="PF10986">
    <property type="entry name" value="ZrgA"/>
    <property type="match status" value="1"/>
</dbReference>
<evidence type="ECO:0008006" key="4">
    <source>
        <dbReference type="Google" id="ProtNLM"/>
    </source>
</evidence>
<protein>
    <recommendedName>
        <fullName evidence="4">DUF2796 domain-containing protein</fullName>
    </recommendedName>
</protein>
<feature type="chain" id="PRO_5032570223" description="DUF2796 domain-containing protein" evidence="1">
    <location>
        <begin position="24"/>
        <end position="185"/>
    </location>
</feature>
<accession>A0A840RP84</accession>
<dbReference type="AlphaFoldDB" id="A0A840RP84"/>
<dbReference type="Proteomes" id="UP000571084">
    <property type="component" value="Unassembled WGS sequence"/>
</dbReference>
<gene>
    <name evidence="2" type="ORF">HNR39_000568</name>
</gene>
<keyword evidence="1" id="KW-0732">Signal</keyword>
<sequence>MKRAIFSVAISALLSTVFSSAIAHEAHVHGVGKLDVAIDGAEVTLHLNTPLMNLLGFEHAAKNSKDRAAAQKMAFRLRDAGRIFVTTPAAGCRAISVKLASNAINPILLGEPTTPPAAPEASAHGHADLDADFILQCSHPDLLESIDVSLFEKFKGFQKIDVQMVTQKKQLAVTLRPSATRISWE</sequence>
<dbReference type="RefSeq" id="WP_168052936.1">
    <property type="nucleotide sequence ID" value="NZ_JAAOZT010000002.1"/>
</dbReference>